<sequence>MSRLGVAPTSPEEAGAWRTAWNASYVEARRAAAAAAVQQAAADMTAVVRRLRDGALIAASTSVQDLVHCVSGHLQPRRYPDTPLVSLALQYFRRPNAVPTYLDLLHACQRHMAIELVVNVDSPHEGRLWANISAATGGAVVPVLSYNVRELRSYNRMTGMARGKYIVLLQDDDKLTPEDCSWLPKLVAQFDSMPALAMVGMNSFQLSHGEGNDRNVGAWRDPKTGNNMILVGGFDEGLSDPGECGIWSDWELTIRMWVAGWHVAYMPLVSKSRATPNETSGTRKPETGVRCWGRQQNVASACYMGRWGAGFGASGAGRFLEKVENHVRLTTLRLLQGSYSPGACPFRKGCGLEGDPPLPDNRVPTAKRTARAIRVAASPSTSSDGFTYLELDLPPPLNSTVKKSAFIKSSTRVADCPPDRIPEFAFIGRSNVGKSSLINSLTNNDRLAKVSKEPGMTKLINHYLINDAWYLVDLPGYGFAKAGKSNREEWLRFTKDYFITRDNLVSVMLLVDSSLPPQTVDRDCADWLAECEVPFCIVFTKIDNRKKDMPTNAANIKAFKHMMAEEWEALPRCFETSSKTGTGKSELLGYLASLRELHVRSGRA</sequence>
<evidence type="ECO:0000256" key="2">
    <source>
        <dbReference type="ARBA" id="ARBA00009638"/>
    </source>
</evidence>
<dbReference type="SUPFAM" id="SSF52540">
    <property type="entry name" value="P-loop containing nucleoside triphosphate hydrolases"/>
    <property type="match status" value="1"/>
</dbReference>
<keyword evidence="3" id="KW-0132">Cell division</keyword>
<dbReference type="GO" id="GO:0051301">
    <property type="term" value="P:cell division"/>
    <property type="evidence" value="ECO:0007669"/>
    <property type="project" value="UniProtKB-KW"/>
</dbReference>
<dbReference type="InterPro" id="IPR029044">
    <property type="entry name" value="Nucleotide-diphossugar_trans"/>
</dbReference>
<dbReference type="SUPFAM" id="SSF53448">
    <property type="entry name" value="Nucleotide-diphospho-sugar transferases"/>
    <property type="match status" value="1"/>
</dbReference>
<dbReference type="InterPro" id="IPR027417">
    <property type="entry name" value="P-loop_NTPase"/>
</dbReference>
<dbReference type="Gene3D" id="3.40.50.300">
    <property type="entry name" value="P-loop containing nucleotide triphosphate hydrolases"/>
    <property type="match status" value="1"/>
</dbReference>
<dbReference type="Proteomes" id="UP000650467">
    <property type="component" value="Unassembled WGS sequence"/>
</dbReference>
<keyword evidence="6" id="KW-0460">Magnesium</keyword>
<keyword evidence="7" id="KW-0342">GTP-binding</keyword>
<evidence type="ECO:0000256" key="6">
    <source>
        <dbReference type="ARBA" id="ARBA00022842"/>
    </source>
</evidence>
<evidence type="ECO:0000259" key="10">
    <source>
        <dbReference type="PROSITE" id="PS51706"/>
    </source>
</evidence>
<evidence type="ECO:0000256" key="7">
    <source>
        <dbReference type="ARBA" id="ARBA00023134"/>
    </source>
</evidence>
<accession>A0A835TIU9</accession>
<evidence type="ECO:0000313" key="12">
    <source>
        <dbReference type="Proteomes" id="UP000650467"/>
    </source>
</evidence>
<keyword evidence="4" id="KW-0479">Metal-binding</keyword>
<organism evidence="11 12">
    <name type="scientific">Chlamydomonas incerta</name>
    <dbReference type="NCBI Taxonomy" id="51695"/>
    <lineage>
        <taxon>Eukaryota</taxon>
        <taxon>Viridiplantae</taxon>
        <taxon>Chlorophyta</taxon>
        <taxon>core chlorophytes</taxon>
        <taxon>Chlorophyceae</taxon>
        <taxon>CS clade</taxon>
        <taxon>Chlamydomonadales</taxon>
        <taxon>Chlamydomonadaceae</taxon>
        <taxon>Chlamydomonas</taxon>
    </lineage>
</organism>
<dbReference type="Gene3D" id="3.90.550.10">
    <property type="entry name" value="Spore Coat Polysaccharide Biosynthesis Protein SpsA, Chain A"/>
    <property type="match status" value="1"/>
</dbReference>
<dbReference type="PANTHER" id="PTHR11649:SF13">
    <property type="entry name" value="ENGB-TYPE G DOMAIN-CONTAINING PROTEIN"/>
    <property type="match status" value="1"/>
</dbReference>
<dbReference type="Pfam" id="PF01926">
    <property type="entry name" value="MMR_HSR1"/>
    <property type="match status" value="1"/>
</dbReference>
<feature type="domain" description="EngB-type G" evidence="10">
    <location>
        <begin position="420"/>
        <end position="597"/>
    </location>
</feature>
<dbReference type="CDD" id="cd01876">
    <property type="entry name" value="YihA_EngB"/>
    <property type="match status" value="1"/>
</dbReference>
<protein>
    <recommendedName>
        <fullName evidence="10">EngB-type G domain-containing protein</fullName>
    </recommendedName>
</protein>
<evidence type="ECO:0000313" key="11">
    <source>
        <dbReference type="EMBL" id="KAG2439191.1"/>
    </source>
</evidence>
<dbReference type="OrthoDB" id="391988at2759"/>
<keyword evidence="8" id="KW-0717">Septation</keyword>
<comment type="similarity">
    <text evidence="2">Belongs to the TRAFAC class TrmE-Era-EngA-EngB-Septin-like GTPase superfamily. EngB GTPase family.</text>
</comment>
<name>A0A835TIU9_CHLIN</name>
<comment type="caution">
    <text evidence="11">The sequence shown here is derived from an EMBL/GenBank/DDBJ whole genome shotgun (WGS) entry which is preliminary data.</text>
</comment>
<gene>
    <name evidence="11" type="ORF">HXX76_004554</name>
</gene>
<dbReference type="PROSITE" id="PS51706">
    <property type="entry name" value="G_ENGB"/>
    <property type="match status" value="1"/>
</dbReference>
<reference evidence="11" key="1">
    <citation type="journal article" date="2020" name="bioRxiv">
        <title>Comparative genomics of Chlamydomonas.</title>
        <authorList>
            <person name="Craig R.J."/>
            <person name="Hasan A.R."/>
            <person name="Ness R.W."/>
            <person name="Keightley P.D."/>
        </authorList>
    </citation>
    <scope>NUCLEOTIDE SEQUENCE</scope>
    <source>
        <strain evidence="11">SAG 7.73</strain>
    </source>
</reference>
<comment type="cofactor">
    <cofactor evidence="1">
        <name>Mg(2+)</name>
        <dbReference type="ChEBI" id="CHEBI:18420"/>
    </cofactor>
</comment>
<evidence type="ECO:0000256" key="9">
    <source>
        <dbReference type="ARBA" id="ARBA00023306"/>
    </source>
</evidence>
<evidence type="ECO:0000256" key="3">
    <source>
        <dbReference type="ARBA" id="ARBA00022618"/>
    </source>
</evidence>
<dbReference type="InterPro" id="IPR019987">
    <property type="entry name" value="GTP-bd_ribosome_bio_YsxC"/>
</dbReference>
<dbReference type="EMBL" id="JAEHOC010000008">
    <property type="protein sequence ID" value="KAG2439191.1"/>
    <property type="molecule type" value="Genomic_DNA"/>
</dbReference>
<evidence type="ECO:0000256" key="8">
    <source>
        <dbReference type="ARBA" id="ARBA00023210"/>
    </source>
</evidence>
<keyword evidence="5" id="KW-0547">Nucleotide-binding</keyword>
<dbReference type="PANTHER" id="PTHR11649">
    <property type="entry name" value="MSS1/TRME-RELATED GTP-BINDING PROTEIN"/>
    <property type="match status" value="1"/>
</dbReference>
<dbReference type="InterPro" id="IPR030393">
    <property type="entry name" value="G_ENGB_dom"/>
</dbReference>
<dbReference type="NCBIfam" id="TIGR03598">
    <property type="entry name" value="GTPase_YsxC"/>
    <property type="match status" value="1"/>
</dbReference>
<dbReference type="AlphaFoldDB" id="A0A835TIU9"/>
<evidence type="ECO:0000256" key="5">
    <source>
        <dbReference type="ARBA" id="ARBA00022741"/>
    </source>
</evidence>
<dbReference type="HAMAP" id="MF_00321">
    <property type="entry name" value="GTPase_EngB"/>
    <property type="match status" value="1"/>
</dbReference>
<dbReference type="GO" id="GO:0005525">
    <property type="term" value="F:GTP binding"/>
    <property type="evidence" value="ECO:0007669"/>
    <property type="project" value="UniProtKB-KW"/>
</dbReference>
<dbReference type="InterPro" id="IPR006073">
    <property type="entry name" value="GTP-bd"/>
</dbReference>
<evidence type="ECO:0000256" key="1">
    <source>
        <dbReference type="ARBA" id="ARBA00001946"/>
    </source>
</evidence>
<proteinExistence type="inferred from homology"/>
<dbReference type="GO" id="GO:0046872">
    <property type="term" value="F:metal ion binding"/>
    <property type="evidence" value="ECO:0007669"/>
    <property type="project" value="UniProtKB-KW"/>
</dbReference>
<evidence type="ECO:0000256" key="4">
    <source>
        <dbReference type="ARBA" id="ARBA00022723"/>
    </source>
</evidence>
<keyword evidence="9" id="KW-0131">Cell cycle</keyword>
<keyword evidence="12" id="KW-1185">Reference proteome</keyword>
<dbReference type="CDD" id="cd00761">
    <property type="entry name" value="Glyco_tranf_GTA_type"/>
    <property type="match status" value="1"/>
</dbReference>